<reference evidence="1" key="1">
    <citation type="submission" date="2024-05" db="EMBL/GenBank/DDBJ databases">
        <title>Draft Genome Sequences of Flagellimonas sp. MMG031 and Marinobacter sp. MMG032 Isolated from the dinoflagellate Symbiodinium pilosum.</title>
        <authorList>
            <person name="Shikuma N.J."/>
            <person name="Farrell M.V."/>
        </authorList>
    </citation>
    <scope>NUCLEOTIDE SEQUENCE</scope>
    <source>
        <strain evidence="1">MMG032</strain>
    </source>
</reference>
<sequence>MKTSSLISWILLFIFGLPQSGLAESLKRLKVLAPEIPGAAEPSLKGRDIELVLATFNECGFDARFVFQPFERHARTYRDREDFDAIMTVPLHWRLPGYSTSAYIWYQNGAFYNYSHIGPVERINDLAGLDVLTFRQGVDVLGISSDVPEFASLTEIADQTIHSRLLFMGRVDAILADGFVVAEVNRRIFSEKRRGESWPSQSDAFRFAPIFNPAPHKMVFRNLEQAAAFDICFDDLRLAGVIDEINQKYIDKYQNVLRFRYLGR</sequence>
<dbReference type="SUPFAM" id="SSF53850">
    <property type="entry name" value="Periplasmic binding protein-like II"/>
    <property type="match status" value="1"/>
</dbReference>
<name>A0AAU7MKH2_9GAMM</name>
<dbReference type="EMBL" id="CP157802">
    <property type="protein sequence ID" value="XBQ18777.1"/>
    <property type="molecule type" value="Genomic_DNA"/>
</dbReference>
<proteinExistence type="predicted"/>
<dbReference type="AlphaFoldDB" id="A0AAU7MKH2"/>
<evidence type="ECO:0000313" key="1">
    <source>
        <dbReference type="EMBL" id="XBQ18777.1"/>
    </source>
</evidence>
<organism evidence="1">
    <name type="scientific">Marinobacter sp. MMG032</name>
    <dbReference type="NCBI Taxonomy" id="3158548"/>
    <lineage>
        <taxon>Bacteria</taxon>
        <taxon>Pseudomonadati</taxon>
        <taxon>Pseudomonadota</taxon>
        <taxon>Gammaproteobacteria</taxon>
        <taxon>Pseudomonadales</taxon>
        <taxon>Marinobacteraceae</taxon>
        <taxon>Marinobacter</taxon>
    </lineage>
</organism>
<dbReference type="RefSeq" id="WP_227549438.1">
    <property type="nucleotide sequence ID" value="NZ_CP157802.1"/>
</dbReference>
<gene>
    <name evidence="1" type="ORF">ABNF92_15150</name>
</gene>
<protein>
    <submittedName>
        <fullName evidence="1">Amino acid ABC transporter substrate-binding protein</fullName>
    </submittedName>
</protein>
<dbReference type="KEGG" id="mamm:ABNF92_15150"/>
<accession>A0AAU7MKH2</accession>